<dbReference type="AlphaFoldDB" id="A0A182QE05"/>
<dbReference type="Proteomes" id="UP000075886">
    <property type="component" value="Unassembled WGS sequence"/>
</dbReference>
<dbReference type="VEuPathDB" id="VectorBase:AFAF008238"/>
<accession>A0A182QE05</accession>
<dbReference type="EnsemblMetazoa" id="AFAF008238-RA">
    <property type="protein sequence ID" value="AFAF008238-PA"/>
    <property type="gene ID" value="AFAF008238"/>
</dbReference>
<reference evidence="1" key="2">
    <citation type="submission" date="2020-05" db="UniProtKB">
        <authorList>
            <consortium name="EnsemblMetazoa"/>
        </authorList>
    </citation>
    <scope>IDENTIFICATION</scope>
    <source>
        <strain evidence="1">FAR1</strain>
    </source>
</reference>
<evidence type="ECO:0000313" key="2">
    <source>
        <dbReference type="Proteomes" id="UP000075886"/>
    </source>
</evidence>
<sequence length="121" mass="13549">MSTYLKNKLLRRQSGGMDLPGRQHRSRSLDVEALQRSGVQALMIKAAAQHQQQLAVQYHVTLSSGGAWLWVRIFFGAFPNLVPSASGGTSFYLAFLSRQNDFDTGCESRWISLANIRTYNV</sequence>
<name>A0A182QE05_9DIPT</name>
<reference evidence="2" key="1">
    <citation type="submission" date="2014-01" db="EMBL/GenBank/DDBJ databases">
        <title>The Genome Sequence of Anopheles farauti FAR1 (V2).</title>
        <authorList>
            <consortium name="The Broad Institute Genomics Platform"/>
            <person name="Neafsey D.E."/>
            <person name="Besansky N."/>
            <person name="Howell P."/>
            <person name="Walton C."/>
            <person name="Young S.K."/>
            <person name="Zeng Q."/>
            <person name="Gargeya S."/>
            <person name="Fitzgerald M."/>
            <person name="Haas B."/>
            <person name="Abouelleil A."/>
            <person name="Allen A.W."/>
            <person name="Alvarado L."/>
            <person name="Arachchi H.M."/>
            <person name="Berlin A.M."/>
            <person name="Chapman S.B."/>
            <person name="Gainer-Dewar J."/>
            <person name="Goldberg J."/>
            <person name="Griggs A."/>
            <person name="Gujja S."/>
            <person name="Hansen M."/>
            <person name="Howarth C."/>
            <person name="Imamovic A."/>
            <person name="Ireland A."/>
            <person name="Larimer J."/>
            <person name="McCowan C."/>
            <person name="Murphy C."/>
            <person name="Pearson M."/>
            <person name="Poon T.W."/>
            <person name="Priest M."/>
            <person name="Roberts A."/>
            <person name="Saif S."/>
            <person name="Shea T."/>
            <person name="Sisk P."/>
            <person name="Sykes S."/>
            <person name="Wortman J."/>
            <person name="Nusbaum C."/>
            <person name="Birren B."/>
        </authorList>
    </citation>
    <scope>NUCLEOTIDE SEQUENCE [LARGE SCALE GENOMIC DNA]</scope>
    <source>
        <strain evidence="2">FAR1</strain>
    </source>
</reference>
<dbReference type="EMBL" id="AXCN02000206">
    <property type="status" value="NOT_ANNOTATED_CDS"/>
    <property type="molecule type" value="Genomic_DNA"/>
</dbReference>
<protein>
    <submittedName>
        <fullName evidence="1">Uncharacterized protein</fullName>
    </submittedName>
</protein>
<evidence type="ECO:0000313" key="1">
    <source>
        <dbReference type="EnsemblMetazoa" id="AFAF008238-PA"/>
    </source>
</evidence>
<organism evidence="1 2">
    <name type="scientific">Anopheles farauti</name>
    <dbReference type="NCBI Taxonomy" id="69004"/>
    <lineage>
        <taxon>Eukaryota</taxon>
        <taxon>Metazoa</taxon>
        <taxon>Ecdysozoa</taxon>
        <taxon>Arthropoda</taxon>
        <taxon>Hexapoda</taxon>
        <taxon>Insecta</taxon>
        <taxon>Pterygota</taxon>
        <taxon>Neoptera</taxon>
        <taxon>Endopterygota</taxon>
        <taxon>Diptera</taxon>
        <taxon>Nematocera</taxon>
        <taxon>Culicoidea</taxon>
        <taxon>Culicidae</taxon>
        <taxon>Anophelinae</taxon>
        <taxon>Anopheles</taxon>
    </lineage>
</organism>
<keyword evidence="2" id="KW-1185">Reference proteome</keyword>
<proteinExistence type="predicted"/>